<dbReference type="Pfam" id="PF07686">
    <property type="entry name" value="V-set"/>
    <property type="match status" value="1"/>
</dbReference>
<dbReference type="PROSITE" id="PS50835">
    <property type="entry name" value="IG_LIKE"/>
    <property type="match status" value="1"/>
</dbReference>
<evidence type="ECO:0000256" key="6">
    <source>
        <dbReference type="ARBA" id="ARBA00023180"/>
    </source>
</evidence>
<dbReference type="InterPro" id="IPR013783">
    <property type="entry name" value="Ig-like_fold"/>
</dbReference>
<dbReference type="STRING" id="8022.A0A060YY95"/>
<dbReference type="InterPro" id="IPR036179">
    <property type="entry name" value="Ig-like_dom_sf"/>
</dbReference>
<dbReference type="InterPro" id="IPR051427">
    <property type="entry name" value="Nectin/Nectin-like"/>
</dbReference>
<evidence type="ECO:0000259" key="7">
    <source>
        <dbReference type="PROSITE" id="PS50835"/>
    </source>
</evidence>
<protein>
    <recommendedName>
        <fullName evidence="7">Ig-like domain-containing protein</fullName>
    </recommendedName>
</protein>
<gene>
    <name evidence="8" type="ORF">GSONMT00034493001</name>
</gene>
<keyword evidence="5" id="KW-1015">Disulfide bond</keyword>
<keyword evidence="4" id="KW-0472">Membrane</keyword>
<dbReference type="PaxDb" id="8022-A0A060YY95"/>
<dbReference type="Proteomes" id="UP000193380">
    <property type="component" value="Unassembled WGS sequence"/>
</dbReference>
<dbReference type="SUPFAM" id="SSF48726">
    <property type="entry name" value="Immunoglobulin"/>
    <property type="match status" value="1"/>
</dbReference>
<evidence type="ECO:0000256" key="4">
    <source>
        <dbReference type="ARBA" id="ARBA00023136"/>
    </source>
</evidence>
<dbReference type="GO" id="GO:0007156">
    <property type="term" value="P:homophilic cell adhesion via plasma membrane adhesion molecules"/>
    <property type="evidence" value="ECO:0007669"/>
    <property type="project" value="TreeGrafter"/>
</dbReference>
<evidence type="ECO:0000256" key="2">
    <source>
        <dbReference type="ARBA" id="ARBA00022729"/>
    </source>
</evidence>
<keyword evidence="2" id="KW-0732">Signal</keyword>
<proteinExistence type="predicted"/>
<dbReference type="GO" id="GO:0007157">
    <property type="term" value="P:heterophilic cell-cell adhesion via plasma membrane cell adhesion molecules"/>
    <property type="evidence" value="ECO:0007669"/>
    <property type="project" value="TreeGrafter"/>
</dbReference>
<reference evidence="8" key="1">
    <citation type="journal article" date="2014" name="Nat. Commun.">
        <title>The rainbow trout genome provides novel insights into evolution after whole-genome duplication in vertebrates.</title>
        <authorList>
            <person name="Berthelot C."/>
            <person name="Brunet F."/>
            <person name="Chalopin D."/>
            <person name="Juanchich A."/>
            <person name="Bernard M."/>
            <person name="Noel B."/>
            <person name="Bento P."/>
            <person name="Da Silva C."/>
            <person name="Labadie K."/>
            <person name="Alberti A."/>
            <person name="Aury J.M."/>
            <person name="Louis A."/>
            <person name="Dehais P."/>
            <person name="Bardou P."/>
            <person name="Montfort J."/>
            <person name="Klopp C."/>
            <person name="Cabau C."/>
            <person name="Gaspin C."/>
            <person name="Thorgaard G.H."/>
            <person name="Boussaha M."/>
            <person name="Quillet E."/>
            <person name="Guyomard R."/>
            <person name="Galiana D."/>
            <person name="Bobe J."/>
            <person name="Volff J.N."/>
            <person name="Genet C."/>
            <person name="Wincker P."/>
            <person name="Jaillon O."/>
            <person name="Roest Crollius H."/>
            <person name="Guiguen Y."/>
        </authorList>
    </citation>
    <scope>NUCLEOTIDE SEQUENCE [LARGE SCALE GENOMIC DNA]</scope>
</reference>
<name>A0A060YY95_ONCMY</name>
<evidence type="ECO:0000256" key="3">
    <source>
        <dbReference type="ARBA" id="ARBA00022737"/>
    </source>
</evidence>
<dbReference type="GO" id="GO:0005912">
    <property type="term" value="C:adherens junction"/>
    <property type="evidence" value="ECO:0007669"/>
    <property type="project" value="TreeGrafter"/>
</dbReference>
<comment type="subcellular location">
    <subcellularLocation>
        <location evidence="1">Membrane</location>
    </subcellularLocation>
</comment>
<evidence type="ECO:0000313" key="9">
    <source>
        <dbReference type="Proteomes" id="UP000193380"/>
    </source>
</evidence>
<dbReference type="AlphaFoldDB" id="A0A060YY95"/>
<dbReference type="GO" id="GO:0016020">
    <property type="term" value="C:membrane"/>
    <property type="evidence" value="ECO:0007669"/>
    <property type="project" value="UniProtKB-SubCell"/>
</dbReference>
<dbReference type="EMBL" id="FR927483">
    <property type="protein sequence ID" value="CDQ96828.1"/>
    <property type="molecule type" value="Genomic_DNA"/>
</dbReference>
<evidence type="ECO:0000256" key="5">
    <source>
        <dbReference type="ARBA" id="ARBA00023157"/>
    </source>
</evidence>
<dbReference type="PANTHER" id="PTHR23277:SF11">
    <property type="entry name" value="NECTIN-4"/>
    <property type="match status" value="1"/>
</dbReference>
<reference evidence="8" key="2">
    <citation type="submission" date="2014-03" db="EMBL/GenBank/DDBJ databases">
        <authorList>
            <person name="Genoscope - CEA"/>
        </authorList>
    </citation>
    <scope>NUCLEOTIDE SEQUENCE</scope>
</reference>
<feature type="domain" description="Ig-like" evidence="7">
    <location>
        <begin position="49"/>
        <end position="142"/>
    </location>
</feature>
<dbReference type="Gene3D" id="2.60.40.10">
    <property type="entry name" value="Immunoglobulins"/>
    <property type="match status" value="1"/>
</dbReference>
<organism evidence="8 9">
    <name type="scientific">Oncorhynchus mykiss</name>
    <name type="common">Rainbow trout</name>
    <name type="synonym">Salmo gairdneri</name>
    <dbReference type="NCBI Taxonomy" id="8022"/>
    <lineage>
        <taxon>Eukaryota</taxon>
        <taxon>Metazoa</taxon>
        <taxon>Chordata</taxon>
        <taxon>Craniata</taxon>
        <taxon>Vertebrata</taxon>
        <taxon>Euteleostomi</taxon>
        <taxon>Actinopterygii</taxon>
        <taxon>Neopterygii</taxon>
        <taxon>Teleostei</taxon>
        <taxon>Protacanthopterygii</taxon>
        <taxon>Salmoniformes</taxon>
        <taxon>Salmonidae</taxon>
        <taxon>Salmoninae</taxon>
        <taxon>Oncorhynchus</taxon>
    </lineage>
</organism>
<evidence type="ECO:0000313" key="8">
    <source>
        <dbReference type="EMBL" id="CDQ96828.1"/>
    </source>
</evidence>
<dbReference type="InterPro" id="IPR013106">
    <property type="entry name" value="Ig_V-set"/>
</dbReference>
<keyword evidence="6" id="KW-0325">Glycoprotein</keyword>
<dbReference type="PANTHER" id="PTHR23277">
    <property type="entry name" value="NECTIN-RELATED"/>
    <property type="match status" value="1"/>
</dbReference>
<evidence type="ECO:0000256" key="1">
    <source>
        <dbReference type="ARBA" id="ARBA00004370"/>
    </source>
</evidence>
<dbReference type="InterPro" id="IPR007110">
    <property type="entry name" value="Ig-like_dom"/>
</dbReference>
<accession>A0A060YY95</accession>
<sequence length="153" mass="17339">MSGNLQVPWLKSEVTSHSKNWQIWCIAVVQGDFEEQSPVQSLTEIETRLPCRFKVEVGQVVVQVTWTKERADGTKDQIITVHHTDGQTEFGQYSGRVRFGSSEPTVDSSLIIMNTVESDEGRYNCHISTFPSGNFEQQLSLTVWPRPSPPWTL</sequence>
<keyword evidence="3" id="KW-0677">Repeat</keyword>